<reference evidence="7 8" key="1">
    <citation type="submission" date="2019-09" db="EMBL/GenBank/DDBJ databases">
        <title>Ecophysiology of the spiral-shaped methanotroph Methylospira mobilis as revealed by the complete genome sequence.</title>
        <authorList>
            <person name="Oshkin I.Y."/>
            <person name="Dedysh S.N."/>
            <person name="Miroshnikov K."/>
            <person name="Danilova O.V."/>
            <person name="Hakobyan A."/>
            <person name="Liesack W."/>
        </authorList>
    </citation>
    <scope>NUCLEOTIDE SEQUENCE [LARGE SCALE GENOMIC DNA]</scope>
    <source>
        <strain evidence="7 8">Shm1</strain>
    </source>
</reference>
<evidence type="ECO:0000313" key="7">
    <source>
        <dbReference type="EMBL" id="QFY43084.1"/>
    </source>
</evidence>
<dbReference type="GO" id="GO:0016987">
    <property type="term" value="F:sigma factor activity"/>
    <property type="evidence" value="ECO:0007669"/>
    <property type="project" value="UniProtKB-KW"/>
</dbReference>
<protein>
    <submittedName>
        <fullName evidence="7">RNA polymerase sigma factor</fullName>
    </submittedName>
</protein>
<evidence type="ECO:0000256" key="2">
    <source>
        <dbReference type="ARBA" id="ARBA00023015"/>
    </source>
</evidence>
<dbReference type="Proteomes" id="UP000325755">
    <property type="component" value="Chromosome"/>
</dbReference>
<dbReference type="RefSeq" id="WP_153249068.1">
    <property type="nucleotide sequence ID" value="NZ_CP044205.1"/>
</dbReference>
<gene>
    <name evidence="7" type="ORF">F6R98_11020</name>
</gene>
<accession>A0A5Q0BLI6</accession>
<evidence type="ECO:0000259" key="6">
    <source>
        <dbReference type="Pfam" id="PF08281"/>
    </source>
</evidence>
<dbReference type="AlphaFoldDB" id="A0A5Q0BLI6"/>
<keyword evidence="8" id="KW-1185">Reference proteome</keyword>
<comment type="similarity">
    <text evidence="1">Belongs to the sigma-70 factor family. ECF subfamily.</text>
</comment>
<evidence type="ECO:0000313" key="8">
    <source>
        <dbReference type="Proteomes" id="UP000325755"/>
    </source>
</evidence>
<dbReference type="EMBL" id="CP044205">
    <property type="protein sequence ID" value="QFY43084.1"/>
    <property type="molecule type" value="Genomic_DNA"/>
</dbReference>
<feature type="domain" description="RNA polymerase sigma-70 region 2" evidence="5">
    <location>
        <begin position="14"/>
        <end position="76"/>
    </location>
</feature>
<evidence type="ECO:0000256" key="3">
    <source>
        <dbReference type="ARBA" id="ARBA00023082"/>
    </source>
</evidence>
<dbReference type="InterPro" id="IPR013324">
    <property type="entry name" value="RNA_pol_sigma_r3/r4-like"/>
</dbReference>
<organism evidence="7 8">
    <name type="scientific">Candidatus Methylospira mobilis</name>
    <dbReference type="NCBI Taxonomy" id="1808979"/>
    <lineage>
        <taxon>Bacteria</taxon>
        <taxon>Pseudomonadati</taxon>
        <taxon>Pseudomonadota</taxon>
        <taxon>Gammaproteobacteria</taxon>
        <taxon>Methylococcales</taxon>
        <taxon>Methylococcaceae</taxon>
        <taxon>Candidatus Methylospira</taxon>
    </lineage>
</organism>
<evidence type="ECO:0000259" key="5">
    <source>
        <dbReference type="Pfam" id="PF04542"/>
    </source>
</evidence>
<feature type="domain" description="RNA polymerase sigma factor 70 region 4 type 2" evidence="6">
    <location>
        <begin position="110"/>
        <end position="161"/>
    </location>
</feature>
<dbReference type="SUPFAM" id="SSF88946">
    <property type="entry name" value="Sigma2 domain of RNA polymerase sigma factors"/>
    <property type="match status" value="1"/>
</dbReference>
<keyword evidence="2" id="KW-0805">Transcription regulation</keyword>
<dbReference type="Gene3D" id="1.10.1740.10">
    <property type="match status" value="1"/>
</dbReference>
<dbReference type="NCBIfam" id="TIGR02937">
    <property type="entry name" value="sigma70-ECF"/>
    <property type="match status" value="1"/>
</dbReference>
<sequence length="172" mass="20034">MSDHKRCFLHDAFLRHAREMTAFIRGRWPGETDVDDIVQESFLRLSQCPDPMAIQNPRAYLFQIASNLVVDQHRRHITRNELAEPDIELESLPDTSMCPARRWETQSDLDRFTELLDQLPEVRRHAFVLFRIEGLSHAEIAVRLGIAVRTSERHVMKATQHIAKHLESVDCL</sequence>
<dbReference type="GO" id="GO:0003677">
    <property type="term" value="F:DNA binding"/>
    <property type="evidence" value="ECO:0007669"/>
    <property type="project" value="InterPro"/>
</dbReference>
<dbReference type="KEGG" id="mmob:F6R98_11020"/>
<dbReference type="InterPro" id="IPR013325">
    <property type="entry name" value="RNA_pol_sigma_r2"/>
</dbReference>
<proteinExistence type="inferred from homology"/>
<dbReference type="FunCoup" id="A0A5Q0BLI6">
    <property type="interactions" value="142"/>
</dbReference>
<dbReference type="Pfam" id="PF04542">
    <property type="entry name" value="Sigma70_r2"/>
    <property type="match status" value="1"/>
</dbReference>
<dbReference type="Gene3D" id="1.10.10.10">
    <property type="entry name" value="Winged helix-like DNA-binding domain superfamily/Winged helix DNA-binding domain"/>
    <property type="match status" value="1"/>
</dbReference>
<dbReference type="InterPro" id="IPR036388">
    <property type="entry name" value="WH-like_DNA-bd_sf"/>
</dbReference>
<dbReference type="InterPro" id="IPR039425">
    <property type="entry name" value="RNA_pol_sigma-70-like"/>
</dbReference>
<dbReference type="GO" id="GO:0006352">
    <property type="term" value="P:DNA-templated transcription initiation"/>
    <property type="evidence" value="ECO:0007669"/>
    <property type="project" value="InterPro"/>
</dbReference>
<dbReference type="InParanoid" id="A0A5Q0BLI6"/>
<dbReference type="SUPFAM" id="SSF88659">
    <property type="entry name" value="Sigma3 and sigma4 domains of RNA polymerase sigma factors"/>
    <property type="match status" value="1"/>
</dbReference>
<name>A0A5Q0BLI6_9GAMM</name>
<evidence type="ECO:0000256" key="4">
    <source>
        <dbReference type="ARBA" id="ARBA00023163"/>
    </source>
</evidence>
<dbReference type="OrthoDB" id="9797134at2"/>
<dbReference type="Pfam" id="PF08281">
    <property type="entry name" value="Sigma70_r4_2"/>
    <property type="match status" value="1"/>
</dbReference>
<dbReference type="InterPro" id="IPR014284">
    <property type="entry name" value="RNA_pol_sigma-70_dom"/>
</dbReference>
<dbReference type="InterPro" id="IPR013249">
    <property type="entry name" value="RNA_pol_sigma70_r4_t2"/>
</dbReference>
<dbReference type="PANTHER" id="PTHR43133">
    <property type="entry name" value="RNA POLYMERASE ECF-TYPE SIGMA FACTO"/>
    <property type="match status" value="1"/>
</dbReference>
<dbReference type="PANTHER" id="PTHR43133:SF63">
    <property type="entry name" value="RNA POLYMERASE SIGMA FACTOR FECI-RELATED"/>
    <property type="match status" value="1"/>
</dbReference>
<dbReference type="InterPro" id="IPR007627">
    <property type="entry name" value="RNA_pol_sigma70_r2"/>
</dbReference>
<keyword evidence="3" id="KW-0731">Sigma factor</keyword>
<evidence type="ECO:0000256" key="1">
    <source>
        <dbReference type="ARBA" id="ARBA00010641"/>
    </source>
</evidence>
<keyword evidence="4" id="KW-0804">Transcription</keyword>